<reference evidence="2" key="1">
    <citation type="submission" date="2020-06" db="EMBL/GenBank/DDBJ databases">
        <authorList>
            <person name="Li T."/>
            <person name="Hu X."/>
            <person name="Zhang T."/>
            <person name="Song X."/>
            <person name="Zhang H."/>
            <person name="Dai N."/>
            <person name="Sheng W."/>
            <person name="Hou X."/>
            <person name="Wei L."/>
        </authorList>
    </citation>
    <scope>NUCLEOTIDE SEQUENCE</scope>
    <source>
        <strain evidence="2">KEN1</strain>
        <tissue evidence="2">Leaf</tissue>
    </source>
</reference>
<gene>
    <name evidence="2" type="ORF">Slati_3719800</name>
</gene>
<accession>A0AAW2U6B9</accession>
<protein>
    <submittedName>
        <fullName evidence="2">Uncharacterized protein</fullName>
    </submittedName>
</protein>
<reference evidence="2" key="2">
    <citation type="journal article" date="2024" name="Plant">
        <title>Genomic evolution and insights into agronomic trait innovations of Sesamum species.</title>
        <authorList>
            <person name="Miao H."/>
            <person name="Wang L."/>
            <person name="Qu L."/>
            <person name="Liu H."/>
            <person name="Sun Y."/>
            <person name="Le M."/>
            <person name="Wang Q."/>
            <person name="Wei S."/>
            <person name="Zheng Y."/>
            <person name="Lin W."/>
            <person name="Duan Y."/>
            <person name="Cao H."/>
            <person name="Xiong S."/>
            <person name="Wang X."/>
            <person name="Wei L."/>
            <person name="Li C."/>
            <person name="Ma Q."/>
            <person name="Ju M."/>
            <person name="Zhao R."/>
            <person name="Li G."/>
            <person name="Mu C."/>
            <person name="Tian Q."/>
            <person name="Mei H."/>
            <person name="Zhang T."/>
            <person name="Gao T."/>
            <person name="Zhang H."/>
        </authorList>
    </citation>
    <scope>NUCLEOTIDE SEQUENCE</scope>
    <source>
        <strain evidence="2">KEN1</strain>
    </source>
</reference>
<feature type="compositionally biased region" description="Polar residues" evidence="1">
    <location>
        <begin position="1"/>
        <end position="10"/>
    </location>
</feature>
<feature type="compositionally biased region" description="Low complexity" evidence="1">
    <location>
        <begin position="18"/>
        <end position="32"/>
    </location>
</feature>
<feature type="region of interest" description="Disordered" evidence="1">
    <location>
        <begin position="1"/>
        <end position="47"/>
    </location>
</feature>
<dbReference type="AlphaFoldDB" id="A0AAW2U6B9"/>
<proteinExistence type="predicted"/>
<evidence type="ECO:0000313" key="2">
    <source>
        <dbReference type="EMBL" id="KAL0411301.1"/>
    </source>
</evidence>
<organism evidence="2">
    <name type="scientific">Sesamum latifolium</name>
    <dbReference type="NCBI Taxonomy" id="2727402"/>
    <lineage>
        <taxon>Eukaryota</taxon>
        <taxon>Viridiplantae</taxon>
        <taxon>Streptophyta</taxon>
        <taxon>Embryophyta</taxon>
        <taxon>Tracheophyta</taxon>
        <taxon>Spermatophyta</taxon>
        <taxon>Magnoliopsida</taxon>
        <taxon>eudicotyledons</taxon>
        <taxon>Gunneridae</taxon>
        <taxon>Pentapetalae</taxon>
        <taxon>asterids</taxon>
        <taxon>lamiids</taxon>
        <taxon>Lamiales</taxon>
        <taxon>Pedaliaceae</taxon>
        <taxon>Sesamum</taxon>
    </lineage>
</organism>
<evidence type="ECO:0000256" key="1">
    <source>
        <dbReference type="SAM" id="MobiDB-lite"/>
    </source>
</evidence>
<sequence length="92" mass="10022">MDRGSSQVANSAAREVARSPSTSSQGASSPGRQPRARRVRACQVAGTRSLSPGRWKLGRWLAGRRSRAHQVAGWPAIYASWRRLIGLLGRKV</sequence>
<name>A0AAW2U6B9_9LAMI</name>
<dbReference type="EMBL" id="JACGWN010000013">
    <property type="protein sequence ID" value="KAL0411301.1"/>
    <property type="molecule type" value="Genomic_DNA"/>
</dbReference>
<comment type="caution">
    <text evidence="2">The sequence shown here is derived from an EMBL/GenBank/DDBJ whole genome shotgun (WGS) entry which is preliminary data.</text>
</comment>